<dbReference type="SUPFAM" id="SSF52540">
    <property type="entry name" value="P-loop containing nucleoside triphosphate hydrolases"/>
    <property type="match status" value="1"/>
</dbReference>
<dbReference type="Pfam" id="PF13481">
    <property type="entry name" value="AAA_25"/>
    <property type="match status" value="1"/>
</dbReference>
<accession>A0A179S0S3</accession>
<reference evidence="1 2" key="1">
    <citation type="submission" date="2016-04" db="EMBL/GenBank/DDBJ databases">
        <authorList>
            <person name="Evans L.H."/>
            <person name="Alamgir A."/>
            <person name="Owens N."/>
            <person name="Weber N.D."/>
            <person name="Virtaneva K."/>
            <person name="Barbian K."/>
            <person name="Babar A."/>
            <person name="Rosenke K."/>
        </authorList>
    </citation>
    <scope>NUCLEOTIDE SEQUENCE [LARGE SCALE GENOMIC DNA]</scope>
    <source>
        <strain evidence="1 2">PMB02</strain>
    </source>
</reference>
<dbReference type="Proteomes" id="UP000078316">
    <property type="component" value="Unassembled WGS sequence"/>
</dbReference>
<protein>
    <recommendedName>
        <fullName evidence="3">Recombinase RecA</fullName>
    </recommendedName>
</protein>
<dbReference type="EMBL" id="LWHQ01000063">
    <property type="protein sequence ID" value="OAS18192.1"/>
    <property type="molecule type" value="Genomic_DNA"/>
</dbReference>
<gene>
    <name evidence="1" type="ORF">A5481_26980</name>
</gene>
<dbReference type="STRING" id="427683.A5481_26980"/>
<dbReference type="Gene3D" id="3.40.50.300">
    <property type="entry name" value="P-loop containing nucleotide triphosphate hydrolases"/>
    <property type="match status" value="1"/>
</dbReference>
<name>A0A179S0S3_9HYPH</name>
<dbReference type="AlphaFoldDB" id="A0A179S0S3"/>
<dbReference type="InterPro" id="IPR027417">
    <property type="entry name" value="P-loop_NTPase"/>
</dbReference>
<comment type="caution">
    <text evidence="1">The sequence shown here is derived from an EMBL/GenBank/DDBJ whole genome shotgun (WGS) entry which is preliminary data.</text>
</comment>
<evidence type="ECO:0000313" key="1">
    <source>
        <dbReference type="EMBL" id="OAS18192.1"/>
    </source>
</evidence>
<evidence type="ECO:0000313" key="2">
    <source>
        <dbReference type="Proteomes" id="UP000078316"/>
    </source>
</evidence>
<evidence type="ECO:0008006" key="3">
    <source>
        <dbReference type="Google" id="ProtNLM"/>
    </source>
</evidence>
<organism evidence="1 2">
    <name type="scientific">Methylobacterium platani</name>
    <dbReference type="NCBI Taxonomy" id="427683"/>
    <lineage>
        <taxon>Bacteria</taxon>
        <taxon>Pseudomonadati</taxon>
        <taxon>Pseudomonadota</taxon>
        <taxon>Alphaproteobacteria</taxon>
        <taxon>Hyphomicrobiales</taxon>
        <taxon>Methylobacteriaceae</taxon>
        <taxon>Methylobacterium</taxon>
    </lineage>
</organism>
<sequence length="347" mass="37630">MTVAPGGLGKSSLVLVEALALATGRPLLGITPPARCRVWVWNGEDPLEEVERRVAAICLHYGISREEIEGWLFLDSGRDSEIILARTTRAGTHLAVPVVEALTHTILENAIDVVFLDPFVSTHQVTENDNGAVDVVASAINRIAEETGAAFDLVHHVRKGQGSAGEHTVEDGRGAGALLAKARSARVLNQMTKEEAERAGVDQRRRYFRVDNGKANLAQPPERGSWFHLASISLGNGPESLLALSDHVAVVEPWSWPDPLEGMSVEDLRAAQAAVCVGGPWRENVQAGDWVGRPIAGALKLDPNEPQHRERIKKMLKIWIANGMFVIASGRDKKGNIRSFVELGELA</sequence>
<proteinExistence type="predicted"/>